<proteinExistence type="inferred from homology"/>
<feature type="compositionally biased region" description="Low complexity" evidence="7">
    <location>
        <begin position="103"/>
        <end position="121"/>
    </location>
</feature>
<dbReference type="EMBL" id="BIFR01000001">
    <property type="protein sequence ID" value="GCE13656.1"/>
    <property type="molecule type" value="Genomic_DNA"/>
</dbReference>
<evidence type="ECO:0000256" key="2">
    <source>
        <dbReference type="ARBA" id="ARBA00007317"/>
    </source>
</evidence>
<dbReference type="SUPFAM" id="SSF52777">
    <property type="entry name" value="CoA-dependent acyltransferases"/>
    <property type="match status" value="1"/>
</dbReference>
<evidence type="ECO:0000256" key="5">
    <source>
        <dbReference type="ARBA" id="ARBA00023315"/>
    </source>
</evidence>
<evidence type="ECO:0000256" key="4">
    <source>
        <dbReference type="ARBA" id="ARBA00022823"/>
    </source>
</evidence>
<sequence>MAEVNMPRLSDTMQEGTITRWLKKPGDQVKKGDVVAEVETDKANMEVEAYDNGILEQILVQEGETVPIGQVIALIGDGSGAKKATAPAAASAPAAQAPVKQTTAASNSAAASPPQVSSVAAERNGAGAGAVKSSPLARRMAEEHGIDLSQVKGSGPGGRIVRDDIEDLLDQRTTAPAPVAQATAIPAPVAAAPVAVESDDEVINLSSMQKTIARRLTESKQSVPHFYISNEIDMTEALAMRIKLNAGLADEGVKISVNDLVIKACAKALEKFPEVNGAYRDGQFILHKRVNIGVAVDVPAGLLVPVLRDVNTKSLSTIAREAKAIIAKAQSGKIAPADLDGGTFSISNLGMMDVTQFVAVINPPQAAILAVAATKKTFVPDSNGQPVLRDIMHVTLSADHRILYGATVARFLKEVKRQLENVYLLIS</sequence>
<organism evidence="10 11">
    <name type="scientific">Tengunoibacter tsumagoiensis</name>
    <dbReference type="NCBI Taxonomy" id="2014871"/>
    <lineage>
        <taxon>Bacteria</taxon>
        <taxon>Bacillati</taxon>
        <taxon>Chloroflexota</taxon>
        <taxon>Ktedonobacteria</taxon>
        <taxon>Ktedonobacterales</taxon>
        <taxon>Dictyobacteraceae</taxon>
        <taxon>Tengunoibacter</taxon>
    </lineage>
</organism>
<dbReference type="SUPFAM" id="SSF51230">
    <property type="entry name" value="Single hybrid motif"/>
    <property type="match status" value="1"/>
</dbReference>
<dbReference type="FunFam" id="2.40.50.100:FF:000010">
    <property type="entry name" value="Acetyltransferase component of pyruvate dehydrogenase complex"/>
    <property type="match status" value="1"/>
</dbReference>
<dbReference type="Proteomes" id="UP000287352">
    <property type="component" value="Unassembled WGS sequence"/>
</dbReference>
<evidence type="ECO:0000256" key="6">
    <source>
        <dbReference type="RuleBase" id="RU003423"/>
    </source>
</evidence>
<dbReference type="PANTHER" id="PTHR23151">
    <property type="entry name" value="DIHYDROLIPOAMIDE ACETYL/SUCCINYL-TRANSFERASE-RELATED"/>
    <property type="match status" value="1"/>
</dbReference>
<evidence type="ECO:0000313" key="11">
    <source>
        <dbReference type="Proteomes" id="UP000287352"/>
    </source>
</evidence>
<dbReference type="InterPro" id="IPR001078">
    <property type="entry name" value="2-oxoacid_DH_actylTfrase"/>
</dbReference>
<dbReference type="GO" id="GO:0006086">
    <property type="term" value="P:pyruvate decarboxylation to acetyl-CoA"/>
    <property type="evidence" value="ECO:0007669"/>
    <property type="project" value="InterPro"/>
</dbReference>
<dbReference type="RefSeq" id="WP_126581162.1">
    <property type="nucleotide sequence ID" value="NZ_BIFR01000001.1"/>
</dbReference>
<dbReference type="PANTHER" id="PTHR23151:SF90">
    <property type="entry name" value="DIHYDROLIPOYLLYSINE-RESIDUE ACETYLTRANSFERASE COMPONENT OF PYRUVATE DEHYDROGENASE COMPLEX, MITOCHONDRIAL-RELATED"/>
    <property type="match status" value="1"/>
</dbReference>
<evidence type="ECO:0000256" key="3">
    <source>
        <dbReference type="ARBA" id="ARBA00022679"/>
    </source>
</evidence>
<comment type="cofactor">
    <cofactor evidence="1 6">
        <name>(R)-lipoate</name>
        <dbReference type="ChEBI" id="CHEBI:83088"/>
    </cofactor>
</comment>
<dbReference type="OrthoDB" id="9805770at2"/>
<evidence type="ECO:0000256" key="1">
    <source>
        <dbReference type="ARBA" id="ARBA00001938"/>
    </source>
</evidence>
<comment type="similarity">
    <text evidence="2 6">Belongs to the 2-oxoacid dehydrogenase family.</text>
</comment>
<dbReference type="Pfam" id="PF00364">
    <property type="entry name" value="Biotin_lipoyl"/>
    <property type="match status" value="1"/>
</dbReference>
<dbReference type="PROSITE" id="PS51826">
    <property type="entry name" value="PSBD"/>
    <property type="match status" value="1"/>
</dbReference>
<dbReference type="InterPro" id="IPR000089">
    <property type="entry name" value="Biotin_lipoyl"/>
</dbReference>
<dbReference type="InterPro" id="IPR003016">
    <property type="entry name" value="2-oxoA_DH_lipoyl-BS"/>
</dbReference>
<dbReference type="InterPro" id="IPR036625">
    <property type="entry name" value="E3-bd_dom_sf"/>
</dbReference>
<dbReference type="GO" id="GO:0016746">
    <property type="term" value="F:acyltransferase activity"/>
    <property type="evidence" value="ECO:0007669"/>
    <property type="project" value="UniProtKB-KW"/>
</dbReference>
<dbReference type="CDD" id="cd06849">
    <property type="entry name" value="lipoyl_domain"/>
    <property type="match status" value="1"/>
</dbReference>
<dbReference type="Pfam" id="PF00198">
    <property type="entry name" value="2-oxoacid_dh"/>
    <property type="match status" value="1"/>
</dbReference>
<feature type="region of interest" description="Disordered" evidence="7">
    <location>
        <begin position="103"/>
        <end position="137"/>
    </location>
</feature>
<dbReference type="EC" id="2.3.1.-" evidence="6"/>
<keyword evidence="10" id="KW-0670">Pyruvate</keyword>
<feature type="domain" description="Lipoyl-binding" evidence="8">
    <location>
        <begin position="1"/>
        <end position="76"/>
    </location>
</feature>
<dbReference type="SUPFAM" id="SSF47005">
    <property type="entry name" value="Peripheral subunit-binding domain of 2-oxo acid dehydrogenase complex"/>
    <property type="match status" value="1"/>
</dbReference>
<keyword evidence="5 6" id="KW-0012">Acyltransferase</keyword>
<gene>
    <name evidence="10" type="primary">pdhB</name>
    <name evidence="10" type="ORF">KTT_35150</name>
</gene>
<evidence type="ECO:0000256" key="7">
    <source>
        <dbReference type="SAM" id="MobiDB-lite"/>
    </source>
</evidence>
<dbReference type="PROSITE" id="PS00189">
    <property type="entry name" value="LIPOYL"/>
    <property type="match status" value="1"/>
</dbReference>
<accession>A0A402A3N5</accession>
<keyword evidence="4 6" id="KW-0450">Lipoyl</keyword>
<feature type="domain" description="Peripheral subunit-binding (PSBD)" evidence="9">
    <location>
        <begin position="132"/>
        <end position="169"/>
    </location>
</feature>
<comment type="caution">
    <text evidence="10">The sequence shown here is derived from an EMBL/GenBank/DDBJ whole genome shotgun (WGS) entry which is preliminary data.</text>
</comment>
<dbReference type="InterPro" id="IPR011053">
    <property type="entry name" value="Single_hybrid_motif"/>
</dbReference>
<keyword evidence="11" id="KW-1185">Reference proteome</keyword>
<dbReference type="Gene3D" id="4.10.320.10">
    <property type="entry name" value="E3-binding domain"/>
    <property type="match status" value="1"/>
</dbReference>
<dbReference type="InterPro" id="IPR023213">
    <property type="entry name" value="CAT-like_dom_sf"/>
</dbReference>
<dbReference type="AlphaFoldDB" id="A0A402A3N5"/>
<evidence type="ECO:0000259" key="8">
    <source>
        <dbReference type="PROSITE" id="PS50968"/>
    </source>
</evidence>
<keyword evidence="3 6" id="KW-0808">Transferase</keyword>
<dbReference type="InterPro" id="IPR004167">
    <property type="entry name" value="PSBD"/>
</dbReference>
<dbReference type="FunFam" id="3.30.559.10:FF:000007">
    <property type="entry name" value="Dihydrolipoamide acetyltransferase component of pyruvate dehydrogenase complex"/>
    <property type="match status" value="1"/>
</dbReference>
<dbReference type="GO" id="GO:0045254">
    <property type="term" value="C:pyruvate dehydrogenase complex"/>
    <property type="evidence" value="ECO:0007669"/>
    <property type="project" value="InterPro"/>
</dbReference>
<evidence type="ECO:0000259" key="9">
    <source>
        <dbReference type="PROSITE" id="PS51826"/>
    </source>
</evidence>
<name>A0A402A3N5_9CHLR</name>
<evidence type="ECO:0000313" key="10">
    <source>
        <dbReference type="EMBL" id="GCE13656.1"/>
    </source>
</evidence>
<dbReference type="Pfam" id="PF02817">
    <property type="entry name" value="E3_binding"/>
    <property type="match status" value="1"/>
</dbReference>
<protein>
    <recommendedName>
        <fullName evidence="6">Dihydrolipoamide acetyltransferase component of pyruvate dehydrogenase complex</fullName>
        <ecNumber evidence="6">2.3.1.-</ecNumber>
    </recommendedName>
</protein>
<dbReference type="Gene3D" id="3.30.559.10">
    <property type="entry name" value="Chloramphenicol acetyltransferase-like domain"/>
    <property type="match status" value="1"/>
</dbReference>
<dbReference type="Gene3D" id="2.40.50.100">
    <property type="match status" value="1"/>
</dbReference>
<dbReference type="PROSITE" id="PS50968">
    <property type="entry name" value="BIOTINYL_LIPOYL"/>
    <property type="match status" value="1"/>
</dbReference>
<reference evidence="11" key="1">
    <citation type="submission" date="2018-12" db="EMBL/GenBank/DDBJ databases">
        <title>Tengunoibacter tsumagoiensis gen. nov., sp. nov., Dictyobacter kobayashii sp. nov., D. alpinus sp. nov., and D. joshuensis sp. nov. and description of Dictyobacteraceae fam. nov. within the order Ktedonobacterales isolated from Tengu-no-mugimeshi.</title>
        <authorList>
            <person name="Wang C.M."/>
            <person name="Zheng Y."/>
            <person name="Sakai Y."/>
            <person name="Toyoda A."/>
            <person name="Minakuchi Y."/>
            <person name="Abe K."/>
            <person name="Yokota A."/>
            <person name="Yabe S."/>
        </authorList>
    </citation>
    <scope>NUCLEOTIDE SEQUENCE [LARGE SCALE GENOMIC DNA]</scope>
    <source>
        <strain evidence="11">Uno3</strain>
    </source>
</reference>
<dbReference type="InterPro" id="IPR045257">
    <property type="entry name" value="E2/Pdx1"/>
</dbReference>